<comment type="caution">
    <text evidence="6">The sequence shown here is derived from an EMBL/GenBank/DDBJ whole genome shotgun (WGS) entry which is preliminary data.</text>
</comment>
<comment type="similarity">
    <text evidence="1">Belongs to the peptidase C1 family.</text>
</comment>
<accession>A0A2P4Z313</accession>
<dbReference type="Pfam" id="PF00112">
    <property type="entry name" value="Peptidase_C1"/>
    <property type="match status" value="1"/>
</dbReference>
<evidence type="ECO:0000256" key="2">
    <source>
        <dbReference type="ARBA" id="ARBA00023145"/>
    </source>
</evidence>
<keyword evidence="6" id="KW-0378">Hydrolase</keyword>
<keyword evidence="3" id="KW-0325">Glycoprotein</keyword>
<dbReference type="InterPro" id="IPR039417">
    <property type="entry name" value="Peptidase_C1A_papain-like"/>
</dbReference>
<dbReference type="GO" id="GO:0008234">
    <property type="term" value="F:cysteine-type peptidase activity"/>
    <property type="evidence" value="ECO:0007669"/>
    <property type="project" value="InterPro"/>
</dbReference>
<protein>
    <submittedName>
        <fullName evidence="6">Papain family cysteine protease family protein</fullName>
    </submittedName>
</protein>
<dbReference type="OrthoDB" id="190265at2759"/>
<dbReference type="Proteomes" id="UP000236928">
    <property type="component" value="Unassembled WGS sequence"/>
</dbReference>
<keyword evidence="4" id="KW-0472">Membrane</keyword>
<name>A0A2P4Z313_9CRYT</name>
<dbReference type="CDD" id="cd02248">
    <property type="entry name" value="Peptidase_C1A"/>
    <property type="match status" value="1"/>
</dbReference>
<evidence type="ECO:0000256" key="1">
    <source>
        <dbReference type="ARBA" id="ARBA00008455"/>
    </source>
</evidence>
<dbReference type="VEuPathDB" id="CryptoDB:CmeUKMEL1_12480"/>
<evidence type="ECO:0000313" key="6">
    <source>
        <dbReference type="EMBL" id="POM84455.1"/>
    </source>
</evidence>
<evidence type="ECO:0000259" key="5">
    <source>
        <dbReference type="SMART" id="SM00645"/>
    </source>
</evidence>
<reference evidence="6 7" key="1">
    <citation type="submission" date="2014-04" db="EMBL/GenBank/DDBJ databases">
        <title>Comparative Genomics of Cryptosporidium Species.</title>
        <authorList>
            <person name="Silva J.C."/>
            <person name="Su Q."/>
            <person name="Chalmers R."/>
            <person name="Chibucos M.C."/>
            <person name="Elwin K."/>
            <person name="Godinez A."/>
            <person name="Guo F."/>
            <person name="Huynh K."/>
            <person name="Orvis J."/>
            <person name="Ott S."/>
            <person name="Sadzewicz L."/>
            <person name="Sengamalay N."/>
            <person name="Shetty A."/>
            <person name="Sun M."/>
            <person name="Tallon L."/>
            <person name="Xiao L."/>
            <person name="Zhang H."/>
            <person name="Fraser C.M."/>
            <person name="Zhu G."/>
            <person name="Kissinger J."/>
            <person name="Widmer G."/>
        </authorList>
    </citation>
    <scope>NUCLEOTIDE SEQUENCE [LARGE SCALE GENOMIC DNA]</scope>
    <source>
        <strain evidence="6 7">UKMEL1</strain>
    </source>
</reference>
<keyword evidence="7" id="KW-1185">Reference proteome</keyword>
<evidence type="ECO:0000313" key="7">
    <source>
        <dbReference type="Proteomes" id="UP000236928"/>
    </source>
</evidence>
<organism evidence="6 7">
    <name type="scientific">Cryptosporidium meleagridis</name>
    <dbReference type="NCBI Taxonomy" id="93969"/>
    <lineage>
        <taxon>Eukaryota</taxon>
        <taxon>Sar</taxon>
        <taxon>Alveolata</taxon>
        <taxon>Apicomplexa</taxon>
        <taxon>Conoidasida</taxon>
        <taxon>Coccidia</taxon>
        <taxon>Eucoccidiorida</taxon>
        <taxon>Eimeriorina</taxon>
        <taxon>Cryptosporidiidae</taxon>
        <taxon>Cryptosporidium</taxon>
    </lineage>
</organism>
<dbReference type="InterPro" id="IPR000668">
    <property type="entry name" value="Peptidase_C1A_C"/>
</dbReference>
<dbReference type="PANTHER" id="PTHR12411">
    <property type="entry name" value="CYSTEINE PROTEASE FAMILY C1-RELATED"/>
    <property type="match status" value="1"/>
</dbReference>
<feature type="transmembrane region" description="Helical" evidence="4">
    <location>
        <begin position="12"/>
        <end position="30"/>
    </location>
</feature>
<dbReference type="PRINTS" id="PR00705">
    <property type="entry name" value="PAPAIN"/>
</dbReference>
<dbReference type="PROSITE" id="PS00639">
    <property type="entry name" value="THIOL_PROTEASE_HIS"/>
    <property type="match status" value="1"/>
</dbReference>
<proteinExistence type="inferred from homology"/>
<keyword evidence="4" id="KW-0812">Transmembrane</keyword>
<keyword evidence="2" id="KW-0865">Zymogen</keyword>
<dbReference type="InterPro" id="IPR025660">
    <property type="entry name" value="Pept_his_AS"/>
</dbReference>
<dbReference type="InterPro" id="IPR038765">
    <property type="entry name" value="Papain-like_cys_pep_sf"/>
</dbReference>
<keyword evidence="4" id="KW-1133">Transmembrane helix</keyword>
<feature type="domain" description="Peptidase C1A papain C-terminal" evidence="5">
    <location>
        <begin position="147"/>
        <end position="385"/>
    </location>
</feature>
<keyword evidence="6" id="KW-0645">Protease</keyword>
<evidence type="ECO:0000256" key="4">
    <source>
        <dbReference type="SAM" id="Phobius"/>
    </source>
</evidence>
<dbReference type="InterPro" id="IPR013128">
    <property type="entry name" value="Peptidase_C1A"/>
</dbReference>
<dbReference type="GO" id="GO:0006508">
    <property type="term" value="P:proteolysis"/>
    <property type="evidence" value="ECO:0007669"/>
    <property type="project" value="UniProtKB-KW"/>
</dbReference>
<evidence type="ECO:0000256" key="3">
    <source>
        <dbReference type="ARBA" id="ARBA00023180"/>
    </source>
</evidence>
<gene>
    <name evidence="6" type="ORF">CmeUKMEL1_12480</name>
</gene>
<dbReference type="EMBL" id="JIBK01000044">
    <property type="protein sequence ID" value="POM84455.1"/>
    <property type="molecule type" value="Genomic_DNA"/>
</dbReference>
<dbReference type="SUPFAM" id="SSF54001">
    <property type="entry name" value="Cysteine proteinases"/>
    <property type="match status" value="1"/>
</dbReference>
<dbReference type="AlphaFoldDB" id="A0A2P4Z313"/>
<sequence length="412" mass="46114">MATIISLSNTQFLVSALFKILILNLIINGLQCLILNKTSLEEYSNDEMIKICRSTWEEIEKLGQKPIMDFEHCFGMIDMVFKSRRLMPTAEFDLTHYSLSKEEEVDNYANMDIYSGELAEITAKDQNKIDSLILDKSNVKRNLASKIPESFDLRSNEANRKNGGSCITFPDNQGKCANCYNFSALSAIEGATCRQLGKLIPPLSQQHSLDCWLQSKGSVKACSGGQTFEVFNYAIKSKVCTRDSYPSTTHKTGKLGECKSNCNECVGIKNFKWNYTGSSISYEDPWDVITDAIYNYGPVTVSVCSLMPGFNLYSGGYYEPPTCGSIWCGTRQVDHAVTLIGYGVSELGKRYYIMKNSWGLSWGNKGFMNISADMCSTFFNPGWVTSVSMDGISDYCLNREPNKNEIAHDFVI</sequence>
<dbReference type="Gene3D" id="3.90.70.10">
    <property type="entry name" value="Cysteine proteinases"/>
    <property type="match status" value="1"/>
</dbReference>
<dbReference type="SMART" id="SM00645">
    <property type="entry name" value="Pept_C1"/>
    <property type="match status" value="1"/>
</dbReference>